<keyword evidence="4 7" id="KW-0408">Iron</keyword>
<evidence type="ECO:0000256" key="3">
    <source>
        <dbReference type="ARBA" id="ARBA00023002"/>
    </source>
</evidence>
<comment type="cofactor">
    <cofactor evidence="7">
        <name>[4Fe-4S] cluster</name>
        <dbReference type="ChEBI" id="CHEBI:49883"/>
    </cofactor>
    <text evidence="7">Binds 1 [4Fe-4S] cluster.</text>
</comment>
<accession>A0A9D5KAG1</accession>
<name>A0A9D5KAG1_UNCW3</name>
<feature type="binding site" evidence="7">
    <location>
        <position position="303"/>
    </location>
    <ligand>
        <name>[4Fe-4S] cluster</name>
        <dbReference type="ChEBI" id="CHEBI:49883"/>
    </ligand>
</feature>
<evidence type="ECO:0000256" key="1">
    <source>
        <dbReference type="ARBA" id="ARBA00022485"/>
    </source>
</evidence>
<evidence type="ECO:0000256" key="2">
    <source>
        <dbReference type="ARBA" id="ARBA00022723"/>
    </source>
</evidence>
<feature type="binding site" evidence="7">
    <location>
        <position position="296"/>
    </location>
    <ligand>
        <name>[4Fe-4S] cluster</name>
        <dbReference type="ChEBI" id="CHEBI:49883"/>
    </ligand>
</feature>
<dbReference type="InterPro" id="IPR058578">
    <property type="entry name" value="IspG_TIM"/>
</dbReference>
<evidence type="ECO:0000256" key="5">
    <source>
        <dbReference type="ARBA" id="ARBA00023014"/>
    </source>
</evidence>
<dbReference type="GO" id="GO:0141197">
    <property type="term" value="F:4-hydroxy-3-methylbut-2-enyl-diphosphate synthase activity (flavodoxin)"/>
    <property type="evidence" value="ECO:0007669"/>
    <property type="project" value="UniProtKB-EC"/>
</dbReference>
<evidence type="ECO:0000313" key="11">
    <source>
        <dbReference type="Proteomes" id="UP000630660"/>
    </source>
</evidence>
<dbReference type="EMBL" id="WJKJ01000293">
    <property type="protein sequence ID" value="MBD3365288.1"/>
    <property type="molecule type" value="Genomic_DNA"/>
</dbReference>
<keyword evidence="5 7" id="KW-0411">Iron-sulfur</keyword>
<dbReference type="GO" id="GO:0005506">
    <property type="term" value="F:iron ion binding"/>
    <property type="evidence" value="ECO:0007669"/>
    <property type="project" value="InterPro"/>
</dbReference>
<dbReference type="Pfam" id="PF04551">
    <property type="entry name" value="GcpE"/>
    <property type="match status" value="1"/>
</dbReference>
<dbReference type="SUPFAM" id="SSF51604">
    <property type="entry name" value="Enolase C-terminal domain-like"/>
    <property type="match status" value="1"/>
</dbReference>
<dbReference type="InterPro" id="IPR036849">
    <property type="entry name" value="Enolase-like_C_sf"/>
</dbReference>
<dbReference type="GO" id="GO:0019288">
    <property type="term" value="P:isopentenyl diphosphate biosynthetic process, methylerythritol 4-phosphate pathway"/>
    <property type="evidence" value="ECO:0007669"/>
    <property type="project" value="UniProtKB-UniRule"/>
</dbReference>
<comment type="function">
    <text evidence="7">Converts 2C-methyl-D-erythritol 2,4-cyclodiphosphate (ME-2,4cPP) into 1-hydroxy-2-methyl-2-(E)-butenyl 4-diphosphate.</text>
</comment>
<dbReference type="InterPro" id="IPR011005">
    <property type="entry name" value="Dihydropteroate_synth-like_sf"/>
</dbReference>
<protein>
    <recommendedName>
        <fullName evidence="7">4-hydroxy-3-methylbut-2-en-1-yl diphosphate synthase (flavodoxin)</fullName>
        <ecNumber evidence="7">1.17.7.3</ecNumber>
    </recommendedName>
    <alternativeName>
        <fullName evidence="7">1-hydroxy-2-methyl-2-(E)-butenyl 4-diphosphate synthase</fullName>
    </alternativeName>
</protein>
<evidence type="ECO:0000259" key="9">
    <source>
        <dbReference type="Pfam" id="PF26540"/>
    </source>
</evidence>
<feature type="domain" description="IspG TIM-barrel" evidence="8">
    <location>
        <begin position="5"/>
        <end position="242"/>
    </location>
</feature>
<evidence type="ECO:0000256" key="4">
    <source>
        <dbReference type="ARBA" id="ARBA00023004"/>
    </source>
</evidence>
<gene>
    <name evidence="7 10" type="primary">ispG</name>
    <name evidence="10" type="synonym">gcpE</name>
    <name evidence="10" type="ORF">GF359_08745</name>
</gene>
<dbReference type="PANTHER" id="PTHR30454">
    <property type="entry name" value="4-HYDROXY-3-METHYLBUT-2-EN-1-YL DIPHOSPHATE SYNTHASE"/>
    <property type="match status" value="1"/>
</dbReference>
<evidence type="ECO:0000259" key="8">
    <source>
        <dbReference type="Pfam" id="PF04551"/>
    </source>
</evidence>
<dbReference type="InterPro" id="IPR016425">
    <property type="entry name" value="IspG_bac"/>
</dbReference>
<organism evidence="10 11">
    <name type="scientific">candidate division WOR-3 bacterium</name>
    <dbReference type="NCBI Taxonomy" id="2052148"/>
    <lineage>
        <taxon>Bacteria</taxon>
        <taxon>Bacteria division WOR-3</taxon>
    </lineage>
</organism>
<dbReference type="NCBIfam" id="NF001540">
    <property type="entry name" value="PRK00366.1"/>
    <property type="match status" value="1"/>
</dbReference>
<feature type="domain" description="IspG C-terminal" evidence="9">
    <location>
        <begin position="258"/>
        <end position="344"/>
    </location>
</feature>
<comment type="catalytic activity">
    <reaction evidence="7">
        <text>(2E)-4-hydroxy-3-methylbut-2-enyl diphosphate + oxidized [flavodoxin] + H2O + 2 H(+) = 2-C-methyl-D-erythritol 2,4-cyclic diphosphate + reduced [flavodoxin]</text>
        <dbReference type="Rhea" id="RHEA:43604"/>
        <dbReference type="Rhea" id="RHEA-COMP:10622"/>
        <dbReference type="Rhea" id="RHEA-COMP:10623"/>
        <dbReference type="ChEBI" id="CHEBI:15377"/>
        <dbReference type="ChEBI" id="CHEBI:15378"/>
        <dbReference type="ChEBI" id="CHEBI:57618"/>
        <dbReference type="ChEBI" id="CHEBI:58210"/>
        <dbReference type="ChEBI" id="CHEBI:58483"/>
        <dbReference type="ChEBI" id="CHEBI:128753"/>
        <dbReference type="EC" id="1.17.7.3"/>
    </reaction>
</comment>
<dbReference type="Gene3D" id="3.30.413.10">
    <property type="entry name" value="Sulfite Reductase Hemoprotein, domain 1"/>
    <property type="match status" value="1"/>
</dbReference>
<evidence type="ECO:0000256" key="7">
    <source>
        <dbReference type="HAMAP-Rule" id="MF_00159"/>
    </source>
</evidence>
<dbReference type="Pfam" id="PF26540">
    <property type="entry name" value="GcpE_C"/>
    <property type="match status" value="1"/>
</dbReference>
<proteinExistence type="inferred from homology"/>
<dbReference type="GO" id="GO:0016114">
    <property type="term" value="P:terpenoid biosynthetic process"/>
    <property type="evidence" value="ECO:0007669"/>
    <property type="project" value="InterPro"/>
</dbReference>
<dbReference type="Proteomes" id="UP000630660">
    <property type="component" value="Unassembled WGS sequence"/>
</dbReference>
<keyword evidence="6 7" id="KW-0414">Isoprene biosynthesis</keyword>
<dbReference type="PIRSF" id="PIRSF004640">
    <property type="entry name" value="IspG"/>
    <property type="match status" value="1"/>
</dbReference>
<dbReference type="PANTHER" id="PTHR30454:SF0">
    <property type="entry name" value="4-HYDROXY-3-METHYLBUT-2-EN-1-YL DIPHOSPHATE SYNTHASE (FERREDOXIN), CHLOROPLASTIC"/>
    <property type="match status" value="1"/>
</dbReference>
<dbReference type="EC" id="1.17.7.3" evidence="7"/>
<dbReference type="InterPro" id="IPR045854">
    <property type="entry name" value="NO2/SO3_Rdtase_4Fe4S_sf"/>
</dbReference>
<comment type="similarity">
    <text evidence="7">Belongs to the IspG family.</text>
</comment>
<reference evidence="10" key="1">
    <citation type="submission" date="2019-11" db="EMBL/GenBank/DDBJ databases">
        <title>Microbial mats filling the niche in hypersaline microbial mats.</title>
        <authorList>
            <person name="Wong H.L."/>
            <person name="Macleod F.I."/>
            <person name="White R.A. III"/>
            <person name="Burns B.P."/>
        </authorList>
    </citation>
    <scope>NUCLEOTIDE SEQUENCE</scope>
    <source>
        <strain evidence="10">Bin_327</strain>
    </source>
</reference>
<keyword evidence="3 7" id="KW-0560">Oxidoreductase</keyword>
<dbReference type="AlphaFoldDB" id="A0A9D5KAG1"/>
<evidence type="ECO:0000256" key="6">
    <source>
        <dbReference type="ARBA" id="ARBA00023229"/>
    </source>
</evidence>
<comment type="caution">
    <text evidence="10">The sequence shown here is derived from an EMBL/GenBank/DDBJ whole genome shotgun (WGS) entry which is preliminary data.</text>
</comment>
<keyword evidence="1 7" id="KW-0004">4Fe-4S</keyword>
<dbReference type="NCBIfam" id="TIGR00612">
    <property type="entry name" value="ispG_gcpE"/>
    <property type="match status" value="1"/>
</dbReference>
<comment type="pathway">
    <text evidence="7">Isoprenoid biosynthesis; isopentenyl diphosphate biosynthesis via DXP pathway; isopentenyl diphosphate from 1-deoxy-D-xylulose 5-phosphate: step 5/6.</text>
</comment>
<evidence type="ECO:0000313" key="10">
    <source>
        <dbReference type="EMBL" id="MBD3365288.1"/>
    </source>
</evidence>
<dbReference type="InterPro" id="IPR004588">
    <property type="entry name" value="IspG_bac-typ"/>
</dbReference>
<feature type="binding site" evidence="7">
    <location>
        <position position="264"/>
    </location>
    <ligand>
        <name>[4Fe-4S] cluster</name>
        <dbReference type="ChEBI" id="CHEBI:49883"/>
    </ligand>
</feature>
<keyword evidence="2 7" id="KW-0479">Metal-binding</keyword>
<dbReference type="HAMAP" id="MF_00159">
    <property type="entry name" value="IspG"/>
    <property type="match status" value="1"/>
</dbReference>
<dbReference type="SUPFAM" id="SSF56014">
    <property type="entry name" value="Nitrite and sulphite reductase 4Fe-4S domain-like"/>
    <property type="match status" value="1"/>
</dbReference>
<dbReference type="GO" id="GO:0046429">
    <property type="term" value="F:4-hydroxy-3-methylbut-2-en-1-yl diphosphate synthase activity (ferredoxin)"/>
    <property type="evidence" value="ECO:0007669"/>
    <property type="project" value="UniProtKB-UniRule"/>
</dbReference>
<dbReference type="GO" id="GO:0051539">
    <property type="term" value="F:4 iron, 4 sulfur cluster binding"/>
    <property type="evidence" value="ECO:0007669"/>
    <property type="project" value="UniProtKB-UniRule"/>
</dbReference>
<feature type="binding site" evidence="7">
    <location>
        <position position="261"/>
    </location>
    <ligand>
        <name>[4Fe-4S] cluster</name>
        <dbReference type="ChEBI" id="CHEBI:49883"/>
    </ligand>
</feature>
<dbReference type="Gene3D" id="3.20.20.20">
    <property type="entry name" value="Dihydropteroate synthase-like"/>
    <property type="match status" value="1"/>
</dbReference>
<sequence>MERLSVDVGGVKIGGGAPVVVQTMTKSRSRNTPQIIKEILSVVEVGAELVRVAIPEEADLESFAEIVKASPVPVIADVHFNPRLALGAIKNGAAKLRINPGNIGSADDLKEIALRAKGMGIPIRVGVNAGSLPPYILERFTHPTTEAILAALSDYVRIFEDFGFTDLVISAKTSDARQTIDIYRGLYKRFPYPLHLGVTEAGLPFEGAIRSTAAMAPLLLEGIGDTIRISLAGEAVREIEACRELLSSLGLRKHGPKLIVCPTCGRTEIDVVELAEKVKEKLKGIKQPMTVAVMGCVVNGPGEAMEADYGIAGGKGKGALFRKGEVIATVEEDKLLDALLDLISKDINP</sequence>
<dbReference type="InterPro" id="IPR058579">
    <property type="entry name" value="IspG_C"/>
</dbReference>